<dbReference type="Proteomes" id="UP001169760">
    <property type="component" value="Unassembled WGS sequence"/>
</dbReference>
<dbReference type="InterPro" id="IPR036249">
    <property type="entry name" value="Thioredoxin-like_sf"/>
</dbReference>
<accession>A0AAW7X3Y2</accession>
<evidence type="ECO:0000313" key="1">
    <source>
        <dbReference type="EMBL" id="MDO6421257.1"/>
    </source>
</evidence>
<dbReference type="CDD" id="cd03025">
    <property type="entry name" value="DsbA_FrnE_like"/>
    <property type="match status" value="1"/>
</dbReference>
<organism evidence="1 2">
    <name type="scientific">Saccharophagus degradans</name>
    <dbReference type="NCBI Taxonomy" id="86304"/>
    <lineage>
        <taxon>Bacteria</taxon>
        <taxon>Pseudomonadati</taxon>
        <taxon>Pseudomonadota</taxon>
        <taxon>Gammaproteobacteria</taxon>
        <taxon>Cellvibrionales</taxon>
        <taxon>Cellvibrionaceae</taxon>
        <taxon>Saccharophagus</taxon>
    </lineage>
</organism>
<protein>
    <recommendedName>
        <fullName evidence="3">DSBA-like thioredoxin domain-containing protein</fullName>
    </recommendedName>
</protein>
<evidence type="ECO:0000313" key="2">
    <source>
        <dbReference type="Proteomes" id="UP001169760"/>
    </source>
</evidence>
<dbReference type="Gene3D" id="3.40.30.10">
    <property type="entry name" value="Glutaredoxin"/>
    <property type="match status" value="1"/>
</dbReference>
<proteinExistence type="predicted"/>
<dbReference type="EMBL" id="JAUOPB010000001">
    <property type="protein sequence ID" value="MDO6421257.1"/>
    <property type="molecule type" value="Genomic_DNA"/>
</dbReference>
<comment type="caution">
    <text evidence="1">The sequence shown here is derived from an EMBL/GenBank/DDBJ whole genome shotgun (WGS) entry which is preliminary data.</text>
</comment>
<dbReference type="SUPFAM" id="SSF52833">
    <property type="entry name" value="Thioredoxin-like"/>
    <property type="match status" value="1"/>
</dbReference>
<sequence>MKAKMHYIFDPLCGWCYAASPLMTALNEYFSSTLEFVFHPGLLFPKPRTIASDFREHIIKNDARIAAVSGVEFGNAYVKRVRTEPILRYHSEIPAAAVLVAFEQAPNLGFSMLEGIQRIHFLQGKDVSNVDTISQLGKSLLGMNKETFSEALIKVQLRLPSIAAAANELMQAVASNGFPTLVLETEGEYRKLDHSSAYGKPSLFVSSLSGLIVPNVKHASQGI</sequence>
<name>A0AAW7X3Y2_9GAMM</name>
<reference evidence="1" key="1">
    <citation type="submission" date="2023-07" db="EMBL/GenBank/DDBJ databases">
        <title>Genome content predicts the carbon catabolic preferences of heterotrophic bacteria.</title>
        <authorList>
            <person name="Gralka M."/>
        </authorList>
    </citation>
    <scope>NUCLEOTIDE SEQUENCE</scope>
    <source>
        <strain evidence="1">I3M17_2</strain>
    </source>
</reference>
<dbReference type="AlphaFoldDB" id="A0AAW7X3Y2"/>
<dbReference type="RefSeq" id="WP_303503233.1">
    <property type="nucleotide sequence ID" value="NZ_JAUOQV010000001.1"/>
</dbReference>
<evidence type="ECO:0008006" key="3">
    <source>
        <dbReference type="Google" id="ProtNLM"/>
    </source>
</evidence>
<gene>
    <name evidence="1" type="ORF">Q4521_02095</name>
</gene>